<organism evidence="2 3">
    <name type="scientific">Shinella sedimenti</name>
    <dbReference type="NCBI Taxonomy" id="2919913"/>
    <lineage>
        <taxon>Bacteria</taxon>
        <taxon>Pseudomonadati</taxon>
        <taxon>Pseudomonadota</taxon>
        <taxon>Alphaproteobacteria</taxon>
        <taxon>Hyphomicrobiales</taxon>
        <taxon>Rhizobiaceae</taxon>
        <taxon>Shinella</taxon>
    </lineage>
</organism>
<keyword evidence="2" id="KW-0238">DNA-binding</keyword>
<dbReference type="Proteomes" id="UP001201844">
    <property type="component" value="Unassembled WGS sequence"/>
</dbReference>
<dbReference type="Gene3D" id="3.30.1330.80">
    <property type="entry name" value="Hypothetical protein, similar to alpha- acetolactate decarboxylase, domain 2"/>
    <property type="match status" value="2"/>
</dbReference>
<reference evidence="2 3" key="1">
    <citation type="submission" date="2022-02" db="EMBL/GenBank/DDBJ databases">
        <title>Shinella B3.7 sp. nov., isolated from Sediment (Zhairuo Island).</title>
        <authorList>
            <person name="Chen G."/>
        </authorList>
    </citation>
    <scope>NUCLEOTIDE SEQUENCE [LARGE SCALE GENOMIC DNA]</scope>
    <source>
        <strain evidence="2 3">B3.7</strain>
        <plasmid evidence="2">unnamed</plasmid>
    </source>
</reference>
<dbReference type="CDD" id="cd11378">
    <property type="entry name" value="DUF296"/>
    <property type="match status" value="1"/>
</dbReference>
<dbReference type="PROSITE" id="PS51742">
    <property type="entry name" value="PPC"/>
    <property type="match status" value="2"/>
</dbReference>
<keyword evidence="2" id="KW-0614">Plasmid</keyword>
<evidence type="ECO:0000259" key="1">
    <source>
        <dbReference type="PROSITE" id="PS51742"/>
    </source>
</evidence>
<accession>A0ABT0CTZ0</accession>
<geneLocation type="plasmid" evidence="2">
    <name>unnamed</name>
</geneLocation>
<name>A0ABT0CTZ0_9HYPH</name>
<dbReference type="Pfam" id="PF03479">
    <property type="entry name" value="PCC"/>
    <property type="match status" value="1"/>
</dbReference>
<feature type="domain" description="PPC" evidence="1">
    <location>
        <begin position="28"/>
        <end position="175"/>
    </location>
</feature>
<keyword evidence="3" id="KW-1185">Reference proteome</keyword>
<dbReference type="GO" id="GO:0003677">
    <property type="term" value="F:DNA binding"/>
    <property type="evidence" value="ECO:0007669"/>
    <property type="project" value="UniProtKB-KW"/>
</dbReference>
<evidence type="ECO:0000313" key="2">
    <source>
        <dbReference type="EMBL" id="MCJ8152071.1"/>
    </source>
</evidence>
<gene>
    <name evidence="2" type="ORF">MKI86_23370</name>
</gene>
<dbReference type="InterPro" id="IPR005175">
    <property type="entry name" value="PPC_dom"/>
</dbReference>
<dbReference type="SUPFAM" id="SSF117856">
    <property type="entry name" value="AF0104/ALDC/Ptd012-like"/>
    <property type="match status" value="2"/>
</dbReference>
<proteinExistence type="predicted"/>
<protein>
    <submittedName>
        <fullName evidence="2">DNA-binding protein</fullName>
    </submittedName>
</protein>
<dbReference type="RefSeq" id="WP_241605854.1">
    <property type="nucleotide sequence ID" value="NZ_JAKVIN010000016.1"/>
</dbReference>
<evidence type="ECO:0000313" key="3">
    <source>
        <dbReference type="Proteomes" id="UP001201844"/>
    </source>
</evidence>
<sequence>MDLITANSSRLRHLLHPGPVSEVRLRSFRAASQQGSIRLRKGEVLVDEIALHLEPLGIKAAALDLSRLVLSPMQFVMPTYSKTQDHVAYYSETYVRDGLVRIQQGTATYGSRDGRPFLHGHVLWRDADDTQRGGHVLPYDCRIGEDCEIDYVGCAEIAMDARFDPETNFTLFAPYVESTPPPGDLIVAQIRPNEDLISSLERICTEHNIGSGRIVSLIGSTVGGCFDGGPVIDEVPTEILGLTGTIALDSDGMPALELQMALIDAVGTIHFGQPTRHENPVLICVEAFIQVLD</sequence>
<comment type="caution">
    <text evidence="2">The sequence shown here is derived from an EMBL/GenBank/DDBJ whole genome shotgun (WGS) entry which is preliminary data.</text>
</comment>
<dbReference type="EMBL" id="JAKVIN010000016">
    <property type="protein sequence ID" value="MCJ8152071.1"/>
    <property type="molecule type" value="Genomic_DNA"/>
</dbReference>
<feature type="domain" description="PPC" evidence="1">
    <location>
        <begin position="180"/>
        <end position="293"/>
    </location>
</feature>